<evidence type="ECO:0000256" key="3">
    <source>
        <dbReference type="ARBA" id="ARBA00022692"/>
    </source>
</evidence>
<evidence type="ECO:0000259" key="7">
    <source>
        <dbReference type="Pfam" id="PF00892"/>
    </source>
</evidence>
<dbReference type="PANTHER" id="PTHR22911">
    <property type="entry name" value="ACYL-MALONYL CONDENSING ENZYME-RELATED"/>
    <property type="match status" value="1"/>
</dbReference>
<comment type="subcellular location">
    <subcellularLocation>
        <location evidence="1">Membrane</location>
        <topology evidence="1">Multi-pass membrane protein</topology>
    </subcellularLocation>
</comment>
<gene>
    <name evidence="8" type="ORF">C7I55_14800</name>
</gene>
<dbReference type="OrthoDB" id="9812899at2"/>
<dbReference type="PANTHER" id="PTHR22911:SF6">
    <property type="entry name" value="SOLUTE CARRIER FAMILY 35 MEMBER G1"/>
    <property type="match status" value="1"/>
</dbReference>
<feature type="transmembrane region" description="Helical" evidence="6">
    <location>
        <begin position="46"/>
        <end position="66"/>
    </location>
</feature>
<keyword evidence="3 6" id="KW-0812">Transmembrane</keyword>
<feature type="transmembrane region" description="Helical" evidence="6">
    <location>
        <begin position="78"/>
        <end position="97"/>
    </location>
</feature>
<keyword evidence="5 6" id="KW-0472">Membrane</keyword>
<feature type="transmembrane region" description="Helical" evidence="6">
    <location>
        <begin position="186"/>
        <end position="205"/>
    </location>
</feature>
<dbReference type="Pfam" id="PF00892">
    <property type="entry name" value="EamA"/>
    <property type="match status" value="2"/>
</dbReference>
<evidence type="ECO:0000256" key="6">
    <source>
        <dbReference type="SAM" id="Phobius"/>
    </source>
</evidence>
<feature type="transmembrane region" description="Helical" evidence="6">
    <location>
        <begin position="211"/>
        <end position="231"/>
    </location>
</feature>
<organism evidence="8 9">
    <name type="scientific">Allosphingosinicella deserti</name>
    <dbReference type="NCBI Taxonomy" id="2116704"/>
    <lineage>
        <taxon>Bacteria</taxon>
        <taxon>Pseudomonadati</taxon>
        <taxon>Pseudomonadota</taxon>
        <taxon>Alphaproteobacteria</taxon>
        <taxon>Sphingomonadales</taxon>
        <taxon>Sphingomonadaceae</taxon>
        <taxon>Allosphingosinicella</taxon>
    </lineage>
</organism>
<feature type="transmembrane region" description="Helical" evidence="6">
    <location>
        <begin position="268"/>
        <end position="286"/>
    </location>
</feature>
<dbReference type="InterPro" id="IPR000620">
    <property type="entry name" value="EamA_dom"/>
</dbReference>
<reference evidence="8 9" key="1">
    <citation type="submission" date="2018-03" db="EMBL/GenBank/DDBJ databases">
        <title>The draft genome of Sphingosinicella sp. GL-C-18.</title>
        <authorList>
            <person name="Liu L."/>
            <person name="Li L."/>
            <person name="Liang L."/>
            <person name="Zhang X."/>
            <person name="Wang T."/>
        </authorList>
    </citation>
    <scope>NUCLEOTIDE SEQUENCE [LARGE SCALE GENOMIC DNA]</scope>
    <source>
        <strain evidence="8 9">GL-C-18</strain>
    </source>
</reference>
<feature type="transmembrane region" description="Helical" evidence="6">
    <location>
        <begin position="152"/>
        <end position="174"/>
    </location>
</feature>
<evidence type="ECO:0000256" key="1">
    <source>
        <dbReference type="ARBA" id="ARBA00004141"/>
    </source>
</evidence>
<evidence type="ECO:0000313" key="9">
    <source>
        <dbReference type="Proteomes" id="UP000241167"/>
    </source>
</evidence>
<feature type="transmembrane region" description="Helical" evidence="6">
    <location>
        <begin position="128"/>
        <end position="146"/>
    </location>
</feature>
<name>A0A2P7QPD0_9SPHN</name>
<dbReference type="GO" id="GO:0016020">
    <property type="term" value="C:membrane"/>
    <property type="evidence" value="ECO:0007669"/>
    <property type="project" value="UniProtKB-SubCell"/>
</dbReference>
<keyword evidence="9" id="KW-1185">Reference proteome</keyword>
<feature type="domain" description="EamA" evidence="7">
    <location>
        <begin position="12"/>
        <end position="145"/>
    </location>
</feature>
<proteinExistence type="inferred from homology"/>
<feature type="transmembrane region" description="Helical" evidence="6">
    <location>
        <begin position="103"/>
        <end position="121"/>
    </location>
</feature>
<evidence type="ECO:0000256" key="4">
    <source>
        <dbReference type="ARBA" id="ARBA00022989"/>
    </source>
</evidence>
<evidence type="ECO:0000256" key="2">
    <source>
        <dbReference type="ARBA" id="ARBA00009853"/>
    </source>
</evidence>
<keyword evidence="4 6" id="KW-1133">Transmembrane helix</keyword>
<protein>
    <submittedName>
        <fullName evidence="8">EamA family transporter</fullName>
    </submittedName>
</protein>
<evidence type="ECO:0000313" key="8">
    <source>
        <dbReference type="EMBL" id="PSJ39833.1"/>
    </source>
</evidence>
<feature type="domain" description="EamA" evidence="7">
    <location>
        <begin position="154"/>
        <end position="280"/>
    </location>
</feature>
<accession>A0A2P7QPD0</accession>
<comment type="similarity">
    <text evidence="2">Belongs to the drug/metabolite transporter (DMT) superfamily. 10 TMS drug/metabolite exporter (DME) (TC 2.A.7.3) family.</text>
</comment>
<evidence type="ECO:0000256" key="5">
    <source>
        <dbReference type="ARBA" id="ARBA00023136"/>
    </source>
</evidence>
<dbReference type="AlphaFoldDB" id="A0A2P7QPD0"/>
<dbReference type="InterPro" id="IPR037185">
    <property type="entry name" value="EmrE-like"/>
</dbReference>
<dbReference type="RefSeq" id="WP_106513728.1">
    <property type="nucleotide sequence ID" value="NZ_PXYI01000004.1"/>
</dbReference>
<sequence length="305" mass="32529">MASRRPEQNKLAGIALRLCAATCFAGMSALIKLAHLHGMPTIEIGFYRFAFGLPPLILWIALSRNWTAWRTARPGAHAWRAAIGLSTMMMGFSALAYLPLAEATTIGFAAPLFAVMLSALVLKEKVGLHRWSAVFIGLIGVLIVMQPEGSDMPMIGLVLAIGAAFGSGIVTITIRQIGRTEHTQTTVLWFTCLAVLVLGLFLPFYGTAHDATTWGILLALGTVGGIGQLLLTASLRFAPVSVVVPLDYAQLLWAVLFGWLLFADHAAASTWAGAAVIVGSGLYTVYREHKLGRDKAKVEAEAAAG</sequence>
<comment type="caution">
    <text evidence="8">The sequence shown here is derived from an EMBL/GenBank/DDBJ whole genome shotgun (WGS) entry which is preliminary data.</text>
</comment>
<feature type="transmembrane region" description="Helical" evidence="6">
    <location>
        <begin position="12"/>
        <end position="34"/>
    </location>
</feature>
<dbReference type="Proteomes" id="UP000241167">
    <property type="component" value="Unassembled WGS sequence"/>
</dbReference>
<dbReference type="EMBL" id="PXYI01000004">
    <property type="protein sequence ID" value="PSJ39833.1"/>
    <property type="molecule type" value="Genomic_DNA"/>
</dbReference>
<feature type="transmembrane region" description="Helical" evidence="6">
    <location>
        <begin position="243"/>
        <end position="262"/>
    </location>
</feature>
<dbReference type="SUPFAM" id="SSF103481">
    <property type="entry name" value="Multidrug resistance efflux transporter EmrE"/>
    <property type="match status" value="2"/>
</dbReference>